<dbReference type="Gene3D" id="3.60.10.10">
    <property type="entry name" value="Endonuclease/exonuclease/phosphatase"/>
    <property type="match status" value="1"/>
</dbReference>
<feature type="non-terminal residue" evidence="1">
    <location>
        <position position="921"/>
    </location>
</feature>
<evidence type="ECO:0008006" key="3">
    <source>
        <dbReference type="Google" id="ProtNLM"/>
    </source>
</evidence>
<accession>A0ABN9Q402</accession>
<dbReference type="Proteomes" id="UP001189429">
    <property type="component" value="Unassembled WGS sequence"/>
</dbReference>
<protein>
    <recommendedName>
        <fullName evidence="3">Reverse transcriptase domain-containing protein</fullName>
    </recommendedName>
</protein>
<name>A0ABN9Q402_9DINO</name>
<evidence type="ECO:0000313" key="2">
    <source>
        <dbReference type="Proteomes" id="UP001189429"/>
    </source>
</evidence>
<feature type="non-terminal residue" evidence="1">
    <location>
        <position position="1"/>
    </location>
</feature>
<dbReference type="PANTHER" id="PTHR19446">
    <property type="entry name" value="REVERSE TRANSCRIPTASES"/>
    <property type="match status" value="1"/>
</dbReference>
<keyword evidence="2" id="KW-1185">Reference proteome</keyword>
<gene>
    <name evidence="1" type="ORF">PCOR1329_LOCUS7807</name>
</gene>
<dbReference type="SUPFAM" id="SSF56219">
    <property type="entry name" value="DNase I-like"/>
    <property type="match status" value="1"/>
</dbReference>
<sequence length="921" mass="104518">ALEAASQAEIDIAFLQEVGLTDQDCAAFEARARKFGYRNYFSGGAVAQSTAPHQAGRPTGGACTLVSKALRSRQLDHLVGEDAQAVAARVEDLITVNLYQPPGKARDEAMSFVLGLLETLSRKHTWCIDYYIASHPTCCDQPALEDISFKDHRAVAAQLQVVRGDRGVREPDCIVGRSANLGCPGHVKPERWCQLQREVYATMVPPSLPVMEEPRDMDAMQKQVDDVWKQTPLYLEHFVRSTMRRAMEEAGNEAESIQGWGIRKNTQTFRHQEHRFGECDDPRTSARIQQLDNLRGRMWHMQWLRRKGREESAEGRMLEQRIREGLTKHRLATLKEVEAKLAELRKQRRQGRIDRKVWGRELAPQEEWQQRVEDTLPPASEEIWRPVCPMELRGAMGRLRGSAPGADGWHGDELASLYCPAVVHHLADVFSFMLDQGCAPTEWRKARQVMLPKEGKGRRKKDGSIAVQAALRPITILSCWWRLLGSVLLRSPDAQTWQRKWWREEAVGGRTAGEVYTPLMRLIDSCHQGDFIASYDYTLAFDQTDPKLAVAVLRKEARVWTGQLRYLQYQGVTLRQPEEVGTSLPQGDPWSMIAMVAVLHLPITAIVARFPGAELSCFVDDRSWKPSTAHELLAVGEEWRKWSLVLGLKENEAKSQHAHWTAAGRKQLLKTGAPDTTVTDAPEILGVGFCKGTGRQGGTGKKYTRKEETRLRRAKVMLEKSASLPVCRRMKEATMASKALAVAEYGWIDRQMNKRDETQLQAAIVRARQEPKAGSPHLRAIFRGHRLSVRCRLLTTAFMAAWRTLRKDQRRATLGTWRRQEGCSGRIHALLQGCGWQECAEWEWRHPVTGVILSLRKGSGHWSERKGRLEHVLREGWRANLFGRWRGQSRIDSSLCRFEQYDERRCKAARLLAEGSTHAAS</sequence>
<reference evidence="1" key="1">
    <citation type="submission" date="2023-10" db="EMBL/GenBank/DDBJ databases">
        <authorList>
            <person name="Chen Y."/>
            <person name="Shah S."/>
            <person name="Dougan E. K."/>
            <person name="Thang M."/>
            <person name="Chan C."/>
        </authorList>
    </citation>
    <scope>NUCLEOTIDE SEQUENCE [LARGE SCALE GENOMIC DNA]</scope>
</reference>
<organism evidence="1 2">
    <name type="scientific">Prorocentrum cordatum</name>
    <dbReference type="NCBI Taxonomy" id="2364126"/>
    <lineage>
        <taxon>Eukaryota</taxon>
        <taxon>Sar</taxon>
        <taxon>Alveolata</taxon>
        <taxon>Dinophyceae</taxon>
        <taxon>Prorocentrales</taxon>
        <taxon>Prorocentraceae</taxon>
        <taxon>Prorocentrum</taxon>
    </lineage>
</organism>
<comment type="caution">
    <text evidence="1">The sequence shown here is derived from an EMBL/GenBank/DDBJ whole genome shotgun (WGS) entry which is preliminary data.</text>
</comment>
<evidence type="ECO:0000313" key="1">
    <source>
        <dbReference type="EMBL" id="CAK0799301.1"/>
    </source>
</evidence>
<dbReference type="InterPro" id="IPR036691">
    <property type="entry name" value="Endo/exonu/phosph_ase_sf"/>
</dbReference>
<proteinExistence type="predicted"/>
<dbReference type="EMBL" id="CAUYUJ010002121">
    <property type="protein sequence ID" value="CAK0799301.1"/>
    <property type="molecule type" value="Genomic_DNA"/>
</dbReference>